<name>A0A061QQL7_9CHLO</name>
<organism evidence="1">
    <name type="scientific">Tetraselmis sp. GSL018</name>
    <dbReference type="NCBI Taxonomy" id="582737"/>
    <lineage>
        <taxon>Eukaryota</taxon>
        <taxon>Viridiplantae</taxon>
        <taxon>Chlorophyta</taxon>
        <taxon>core chlorophytes</taxon>
        <taxon>Chlorodendrophyceae</taxon>
        <taxon>Chlorodendrales</taxon>
        <taxon>Chlorodendraceae</taxon>
        <taxon>Tetraselmis</taxon>
    </lineage>
</organism>
<protein>
    <submittedName>
        <fullName evidence="1">Uncharacterized protein</fullName>
    </submittedName>
</protein>
<feature type="non-terminal residue" evidence="1">
    <location>
        <position position="33"/>
    </location>
</feature>
<dbReference type="EMBL" id="GBEZ01026602">
    <property type="protein sequence ID" value="JAC60621.1"/>
    <property type="molecule type" value="Transcribed_RNA"/>
</dbReference>
<proteinExistence type="predicted"/>
<evidence type="ECO:0000313" key="1">
    <source>
        <dbReference type="EMBL" id="JAC60621.1"/>
    </source>
</evidence>
<accession>A0A061QQL7</accession>
<gene>
    <name evidence="1" type="ORF">TSPGSL018_28486</name>
</gene>
<dbReference type="AlphaFoldDB" id="A0A061QQL7"/>
<reference evidence="1" key="1">
    <citation type="submission" date="2014-05" db="EMBL/GenBank/DDBJ databases">
        <title>The transcriptome of the halophilic microalga Tetraselmis sp. GSL018 isolated from the Great Salt Lake, Utah.</title>
        <authorList>
            <person name="Jinkerson R.E."/>
            <person name="D'Adamo S."/>
            <person name="Posewitz M.C."/>
        </authorList>
    </citation>
    <scope>NUCLEOTIDE SEQUENCE</scope>
    <source>
        <strain evidence="1">GSL018</strain>
    </source>
</reference>
<sequence length="33" mass="3493">MVKVDNYCAHDEIGSSCPPSIIGILVVYGHMGS</sequence>